<evidence type="ECO:0000313" key="3">
    <source>
        <dbReference type="Proteomes" id="UP000672032"/>
    </source>
</evidence>
<organism evidence="2 3">
    <name type="scientific">Monilinia vaccinii-corymbosi</name>
    <dbReference type="NCBI Taxonomy" id="61207"/>
    <lineage>
        <taxon>Eukaryota</taxon>
        <taxon>Fungi</taxon>
        <taxon>Dikarya</taxon>
        <taxon>Ascomycota</taxon>
        <taxon>Pezizomycotina</taxon>
        <taxon>Leotiomycetes</taxon>
        <taxon>Helotiales</taxon>
        <taxon>Sclerotiniaceae</taxon>
        <taxon>Monilinia</taxon>
    </lineage>
</organism>
<proteinExistence type="predicted"/>
<protein>
    <submittedName>
        <fullName evidence="2">Uncharacterized protein</fullName>
    </submittedName>
</protein>
<evidence type="ECO:0000313" key="2">
    <source>
        <dbReference type="EMBL" id="QSZ32195.1"/>
    </source>
</evidence>
<dbReference type="Proteomes" id="UP000672032">
    <property type="component" value="Chromosome 3"/>
</dbReference>
<name>A0A8A3PAR8_9HELO</name>
<keyword evidence="3" id="KW-1185">Reference proteome</keyword>
<dbReference type="OrthoDB" id="5069016at2759"/>
<evidence type="ECO:0000256" key="1">
    <source>
        <dbReference type="SAM" id="MobiDB-lite"/>
    </source>
</evidence>
<dbReference type="EMBL" id="CP063407">
    <property type="protein sequence ID" value="QSZ32195.1"/>
    <property type="molecule type" value="Genomic_DNA"/>
</dbReference>
<reference evidence="2" key="1">
    <citation type="submission" date="2020-10" db="EMBL/GenBank/DDBJ databases">
        <title>Genome Sequence of Monilinia vaccinii-corymbosi Sheds Light on Mummy Berry Disease Infection of Blueberry and Mating Type.</title>
        <authorList>
            <person name="Yow A.G."/>
            <person name="Zhang Y."/>
            <person name="Bansal K."/>
            <person name="Eacker S.M."/>
            <person name="Sullivan S."/>
            <person name="Liachko I."/>
            <person name="Cubeta M.A."/>
            <person name="Rollins J.A."/>
            <person name="Ashrafi H."/>
        </authorList>
    </citation>
    <scope>NUCLEOTIDE SEQUENCE</scope>
    <source>
        <strain evidence="2">RL-1</strain>
    </source>
</reference>
<sequence length="288" mass="31724">MTEVLGVIASTSQLAKYCGQVWSNEAFHTLNIQNLVESILASVSVVDPSSLLQRPWIPRTLSFLIKKGDFIDAIQAIEAIEKKKSTLSLHMNLIQAEMLNDMKTEISAIDEKSQKIRKLFTRIRHPKSKDSRMAMVPASSPSFTTASTQVSEVSTILSGHLSETQMLATTDDSQDDADESSPTIGSEYEPVAQGKQDAGEWKRRFADNMLMGNGLQINGAQATGFILQEDVLSFRGTTFENNFTAPETYGNQINGMRLNFHPDAQSVQLRLEGAHIANKHAGLTAYKS</sequence>
<accession>A0A8A3PAR8</accession>
<feature type="region of interest" description="Disordered" evidence="1">
    <location>
        <begin position="169"/>
        <end position="198"/>
    </location>
</feature>
<dbReference type="AlphaFoldDB" id="A0A8A3PAR8"/>
<gene>
    <name evidence="2" type="ORF">DSL72_001766</name>
</gene>